<evidence type="ECO:0000313" key="2">
    <source>
        <dbReference type="EMBL" id="QGG47780.1"/>
    </source>
</evidence>
<protein>
    <recommendedName>
        <fullName evidence="4">DUF1614 domain-containing protein</fullName>
    </recommendedName>
</protein>
<feature type="transmembrane region" description="Helical" evidence="1">
    <location>
        <begin position="113"/>
        <end position="133"/>
    </location>
</feature>
<dbReference type="OrthoDB" id="1679952at2"/>
<name>A0A5Q2N691_9FIRM</name>
<feature type="transmembrane region" description="Helical" evidence="1">
    <location>
        <begin position="87"/>
        <end position="107"/>
    </location>
</feature>
<keyword evidence="1" id="KW-0812">Transmembrane</keyword>
<feature type="transmembrane region" description="Helical" evidence="1">
    <location>
        <begin position="30"/>
        <end position="47"/>
    </location>
</feature>
<accession>A0A5Q2N691</accession>
<organism evidence="2 3">
    <name type="scientific">Heliorestis convoluta</name>
    <dbReference type="NCBI Taxonomy" id="356322"/>
    <lineage>
        <taxon>Bacteria</taxon>
        <taxon>Bacillati</taxon>
        <taxon>Bacillota</taxon>
        <taxon>Clostridia</taxon>
        <taxon>Eubacteriales</taxon>
        <taxon>Heliobacteriaceae</taxon>
        <taxon>Heliorestis</taxon>
    </lineage>
</organism>
<feature type="transmembrane region" description="Helical" evidence="1">
    <location>
        <begin position="140"/>
        <end position="158"/>
    </location>
</feature>
<reference evidence="3" key="1">
    <citation type="submission" date="2019-11" db="EMBL/GenBank/DDBJ databases">
        <title>Genome sequence of Heliorestis convoluta strain HH, an alkaliphilic and minimalistic phototrophic bacterium from a soda lake in Egypt.</title>
        <authorList>
            <person name="Dewey E.D."/>
            <person name="Stokes L.M."/>
            <person name="Burchell B.M."/>
            <person name="Shaffer K.N."/>
            <person name="Huntington A.M."/>
            <person name="Baker J.M."/>
            <person name="Nadendla S."/>
            <person name="Giglio M.G."/>
            <person name="Touchman J.W."/>
            <person name="Blankenship R.E."/>
            <person name="Madigan M.T."/>
            <person name="Sattley W.M."/>
        </authorList>
    </citation>
    <scope>NUCLEOTIDE SEQUENCE [LARGE SCALE GENOMIC DNA]</scope>
    <source>
        <strain evidence="3">HH</strain>
    </source>
</reference>
<dbReference type="Proteomes" id="UP000366051">
    <property type="component" value="Chromosome"/>
</dbReference>
<feature type="transmembrane region" description="Helical" evidence="1">
    <location>
        <begin position="6"/>
        <end position="23"/>
    </location>
</feature>
<feature type="transmembrane region" description="Helical" evidence="1">
    <location>
        <begin position="170"/>
        <end position="189"/>
    </location>
</feature>
<keyword evidence="1" id="KW-0472">Membrane</keyword>
<feature type="transmembrane region" description="Helical" evidence="1">
    <location>
        <begin position="59"/>
        <end position="80"/>
    </location>
</feature>
<dbReference type="KEGG" id="hcv:FTV88_1681"/>
<sequence>MPRYPFGTILLALSFVFLFFDMAKSFLERFQLTKAVALVIILLWWGASYLELPLQWVRWNVTINVGAFLVPLFLGLFFLIRSERTSLRLWVAIGAVIISGIMGQQLVGMEQEHFFWDGRILFVFLGALAALLITTDAKNALIALLLGHPIIEASTSLLAGPRSYFDSTGYLLGSAVAFDHVILAALFLWPLTVLMERFVTYEESEANAWLPLYLSSDSEKEKQLMNEMDGQANEETLVEQEEYKSK</sequence>
<evidence type="ECO:0000313" key="3">
    <source>
        <dbReference type="Proteomes" id="UP000366051"/>
    </source>
</evidence>
<evidence type="ECO:0008006" key="4">
    <source>
        <dbReference type="Google" id="ProtNLM"/>
    </source>
</evidence>
<proteinExistence type="predicted"/>
<keyword evidence="3" id="KW-1185">Reference proteome</keyword>
<keyword evidence="1" id="KW-1133">Transmembrane helix</keyword>
<gene>
    <name evidence="2" type="ORF">FTV88_1681</name>
</gene>
<evidence type="ECO:0000256" key="1">
    <source>
        <dbReference type="SAM" id="Phobius"/>
    </source>
</evidence>
<dbReference type="EMBL" id="CP045875">
    <property type="protein sequence ID" value="QGG47780.1"/>
    <property type="molecule type" value="Genomic_DNA"/>
</dbReference>
<dbReference type="AlphaFoldDB" id="A0A5Q2N691"/>
<dbReference type="RefSeq" id="WP_153725086.1">
    <property type="nucleotide sequence ID" value="NZ_CP045875.1"/>
</dbReference>